<dbReference type="EMBL" id="CAJNRF010001204">
    <property type="protein sequence ID" value="CAF2001202.1"/>
    <property type="molecule type" value="Genomic_DNA"/>
</dbReference>
<comment type="caution">
    <text evidence="2">The sequence shown here is derived from an EMBL/GenBank/DDBJ whole genome shotgun (WGS) entry which is preliminary data.</text>
</comment>
<reference evidence="2" key="1">
    <citation type="submission" date="2021-02" db="EMBL/GenBank/DDBJ databases">
        <authorList>
            <person name="Nowell W R."/>
        </authorList>
    </citation>
    <scope>NUCLEOTIDE SEQUENCE</scope>
</reference>
<organism evidence="2 3">
    <name type="scientific">Rotaria magnacalcarata</name>
    <dbReference type="NCBI Taxonomy" id="392030"/>
    <lineage>
        <taxon>Eukaryota</taxon>
        <taxon>Metazoa</taxon>
        <taxon>Spiralia</taxon>
        <taxon>Gnathifera</taxon>
        <taxon>Rotifera</taxon>
        <taxon>Eurotatoria</taxon>
        <taxon>Bdelloidea</taxon>
        <taxon>Philodinida</taxon>
        <taxon>Philodinidae</taxon>
        <taxon>Rotaria</taxon>
    </lineage>
</organism>
<evidence type="ECO:0000313" key="1">
    <source>
        <dbReference type="EMBL" id="CAF2001202.1"/>
    </source>
</evidence>
<sequence>CLDLNTDPNDKDRRLSEGSCFKVFHNVSDCRRYIEENDKEKIVLIVASHLGRLIMPSIHELPQLAAIYVYCHNKKETEKWTKQYTKIKNVYVESSDLLRQLYVDHVKAKSTGTNTDRLFEDIDLEAHMSLISVYNRTESSSTPLNGNFLWFQLFIELLLRLTLDATEAKRELVDFFKETYQNNESEQKKIAQFDQHYSGDQAVMWYTKDFCLYRLLNKALRKQDLDQLYTFRLFVVDIFNQLTQEHKNLVDWSSESKLSVYRSQAISTSELERIQHSINEFMSMNSFLSTPM</sequence>
<dbReference type="AlphaFoldDB" id="A0A820UQB5"/>
<dbReference type="EMBL" id="CAJOBG010051597">
    <property type="protein sequence ID" value="CAF4488699.1"/>
    <property type="molecule type" value="Genomic_DNA"/>
</dbReference>
<proteinExistence type="predicted"/>
<feature type="non-terminal residue" evidence="2">
    <location>
        <position position="1"/>
    </location>
</feature>
<dbReference type="Proteomes" id="UP000663856">
    <property type="component" value="Unassembled WGS sequence"/>
</dbReference>
<dbReference type="Proteomes" id="UP000663866">
    <property type="component" value="Unassembled WGS sequence"/>
</dbReference>
<protein>
    <submittedName>
        <fullName evidence="2">Uncharacterized protein</fullName>
    </submittedName>
</protein>
<keyword evidence="3" id="KW-1185">Reference proteome</keyword>
<accession>A0A820UQB5</accession>
<name>A0A820UQB5_9BILA</name>
<evidence type="ECO:0000313" key="2">
    <source>
        <dbReference type="EMBL" id="CAF4488699.1"/>
    </source>
</evidence>
<evidence type="ECO:0000313" key="3">
    <source>
        <dbReference type="Proteomes" id="UP000663866"/>
    </source>
</evidence>
<gene>
    <name evidence="2" type="ORF">OVN521_LOCUS40076</name>
    <name evidence="1" type="ORF">WKI299_LOCUS4773</name>
</gene>